<organism evidence="1 2">
    <name type="scientific">Tetrapyrgos nigripes</name>
    <dbReference type="NCBI Taxonomy" id="182062"/>
    <lineage>
        <taxon>Eukaryota</taxon>
        <taxon>Fungi</taxon>
        <taxon>Dikarya</taxon>
        <taxon>Basidiomycota</taxon>
        <taxon>Agaricomycotina</taxon>
        <taxon>Agaricomycetes</taxon>
        <taxon>Agaricomycetidae</taxon>
        <taxon>Agaricales</taxon>
        <taxon>Marasmiineae</taxon>
        <taxon>Marasmiaceae</taxon>
        <taxon>Tetrapyrgos</taxon>
    </lineage>
</organism>
<dbReference type="OrthoDB" id="341486at2759"/>
<proteinExistence type="predicted"/>
<reference evidence="1 2" key="1">
    <citation type="journal article" date="2020" name="ISME J.">
        <title>Uncovering the hidden diversity of litter-decomposition mechanisms in mushroom-forming fungi.</title>
        <authorList>
            <person name="Floudas D."/>
            <person name="Bentzer J."/>
            <person name="Ahren D."/>
            <person name="Johansson T."/>
            <person name="Persson P."/>
            <person name="Tunlid A."/>
        </authorList>
    </citation>
    <scope>NUCLEOTIDE SEQUENCE [LARGE SCALE GENOMIC DNA]</scope>
    <source>
        <strain evidence="1 2">CBS 291.85</strain>
    </source>
</reference>
<gene>
    <name evidence="1" type="ORF">D9758_005384</name>
</gene>
<dbReference type="AlphaFoldDB" id="A0A8H5LQ72"/>
<keyword evidence="2" id="KW-1185">Reference proteome</keyword>
<evidence type="ECO:0000313" key="1">
    <source>
        <dbReference type="EMBL" id="KAF5365346.1"/>
    </source>
</evidence>
<dbReference type="Proteomes" id="UP000559256">
    <property type="component" value="Unassembled WGS sequence"/>
</dbReference>
<sequence length="54" mass="5810">MSLGMRSAYINRSTEDPNEDIAAIEAQQEFDLFVSGTDGTSECGLSKLADVLNV</sequence>
<protein>
    <submittedName>
        <fullName evidence="1">Uncharacterized protein</fullName>
    </submittedName>
</protein>
<comment type="caution">
    <text evidence="1">The sequence shown here is derived from an EMBL/GenBank/DDBJ whole genome shotgun (WGS) entry which is preliminary data.</text>
</comment>
<accession>A0A8H5LQ72</accession>
<name>A0A8H5LQ72_9AGAR</name>
<evidence type="ECO:0000313" key="2">
    <source>
        <dbReference type="Proteomes" id="UP000559256"/>
    </source>
</evidence>
<dbReference type="EMBL" id="JAACJM010000028">
    <property type="protein sequence ID" value="KAF5365346.1"/>
    <property type="molecule type" value="Genomic_DNA"/>
</dbReference>